<dbReference type="Pfam" id="PF13181">
    <property type="entry name" value="TPR_8"/>
    <property type="match status" value="1"/>
</dbReference>
<dbReference type="SMART" id="SM00028">
    <property type="entry name" value="TPR"/>
    <property type="match status" value="3"/>
</dbReference>
<dbReference type="PANTHER" id="PTHR22904">
    <property type="entry name" value="TPR REPEAT CONTAINING PROTEIN"/>
    <property type="match status" value="1"/>
</dbReference>
<protein>
    <submittedName>
        <fullName evidence="7">Uncharacterized protein</fullName>
    </submittedName>
</protein>
<dbReference type="Pfam" id="PF13432">
    <property type="entry name" value="TPR_16"/>
    <property type="match status" value="1"/>
</dbReference>
<dbReference type="AlphaFoldDB" id="A0AAX4PKW0"/>
<dbReference type="SUPFAM" id="SSF48452">
    <property type="entry name" value="TPR-like"/>
    <property type="match status" value="1"/>
</dbReference>
<evidence type="ECO:0000313" key="8">
    <source>
        <dbReference type="Proteomes" id="UP001472866"/>
    </source>
</evidence>
<feature type="compositionally biased region" description="Polar residues" evidence="6">
    <location>
        <begin position="136"/>
        <end position="147"/>
    </location>
</feature>
<comment type="subcellular location">
    <subcellularLocation>
        <location evidence="1">Cytoplasm</location>
    </subcellularLocation>
</comment>
<dbReference type="FunFam" id="1.25.40.10:FF:000020">
    <property type="entry name" value="Stress-induced phosphoprotein 1"/>
    <property type="match status" value="1"/>
</dbReference>
<dbReference type="PANTHER" id="PTHR22904:SF523">
    <property type="entry name" value="STRESS-INDUCED-PHOSPHOPROTEIN 1"/>
    <property type="match status" value="1"/>
</dbReference>
<dbReference type="Proteomes" id="UP001472866">
    <property type="component" value="Chromosome 17"/>
</dbReference>
<feature type="region of interest" description="Disordered" evidence="6">
    <location>
        <begin position="124"/>
        <end position="147"/>
    </location>
</feature>
<dbReference type="InterPro" id="IPR011990">
    <property type="entry name" value="TPR-like_helical_dom_sf"/>
</dbReference>
<reference evidence="7 8" key="1">
    <citation type="submission" date="2024-03" db="EMBL/GenBank/DDBJ databases">
        <title>Complete genome sequence of the green alga Chloropicon roscoffensis RCC1871.</title>
        <authorList>
            <person name="Lemieux C."/>
            <person name="Pombert J.-F."/>
            <person name="Otis C."/>
            <person name="Turmel M."/>
        </authorList>
    </citation>
    <scope>NUCLEOTIDE SEQUENCE [LARGE SCALE GENOMIC DNA]</scope>
    <source>
        <strain evidence="7 8">RCC1871</strain>
    </source>
</reference>
<dbReference type="EMBL" id="CP151517">
    <property type="protein sequence ID" value="WZN66970.1"/>
    <property type="molecule type" value="Genomic_DNA"/>
</dbReference>
<evidence type="ECO:0000256" key="3">
    <source>
        <dbReference type="ARBA" id="ARBA00022737"/>
    </source>
</evidence>
<evidence type="ECO:0000256" key="5">
    <source>
        <dbReference type="PROSITE-ProRule" id="PRU00339"/>
    </source>
</evidence>
<organism evidence="7 8">
    <name type="scientific">Chloropicon roscoffensis</name>
    <dbReference type="NCBI Taxonomy" id="1461544"/>
    <lineage>
        <taxon>Eukaryota</taxon>
        <taxon>Viridiplantae</taxon>
        <taxon>Chlorophyta</taxon>
        <taxon>Chloropicophyceae</taxon>
        <taxon>Chloropicales</taxon>
        <taxon>Chloropicaceae</taxon>
        <taxon>Chloropicon</taxon>
    </lineage>
</organism>
<evidence type="ECO:0000256" key="2">
    <source>
        <dbReference type="ARBA" id="ARBA00022490"/>
    </source>
</evidence>
<dbReference type="Gene3D" id="1.25.40.10">
    <property type="entry name" value="Tetratricopeptide repeat domain"/>
    <property type="match status" value="1"/>
</dbReference>
<feature type="repeat" description="TPR" evidence="5">
    <location>
        <begin position="9"/>
        <end position="42"/>
    </location>
</feature>
<dbReference type="PROSITE" id="PS50005">
    <property type="entry name" value="TPR"/>
    <property type="match status" value="2"/>
</dbReference>
<keyword evidence="8" id="KW-1185">Reference proteome</keyword>
<keyword evidence="4 5" id="KW-0802">TPR repeat</keyword>
<keyword evidence="2" id="KW-0963">Cytoplasm</keyword>
<evidence type="ECO:0000256" key="4">
    <source>
        <dbReference type="ARBA" id="ARBA00022803"/>
    </source>
</evidence>
<dbReference type="InterPro" id="IPR019734">
    <property type="entry name" value="TPR_rpt"/>
</dbReference>
<feature type="repeat" description="TPR" evidence="5">
    <location>
        <begin position="77"/>
        <end position="110"/>
    </location>
</feature>
<accession>A0AAX4PKW0</accession>
<evidence type="ECO:0000313" key="7">
    <source>
        <dbReference type="EMBL" id="WZN66970.1"/>
    </source>
</evidence>
<name>A0AAX4PKW0_9CHLO</name>
<dbReference type="GO" id="GO:0005737">
    <property type="term" value="C:cytoplasm"/>
    <property type="evidence" value="ECO:0007669"/>
    <property type="project" value="UniProtKB-SubCell"/>
</dbReference>
<evidence type="ECO:0000256" key="1">
    <source>
        <dbReference type="ARBA" id="ARBA00004496"/>
    </source>
</evidence>
<sequence>MVAKMTMSAEDLKQEGNALYKQGLYLKAAATYTSAIKLDKNNGVLYSNRSAALLQLNKVTKAMADAEECIRLKPDWEKGYFRKGNAFETLAKTEEALEAYKIAAEKNPDSRDCSNKVKQLTKVVQRQRAKEEKLSKQNFSFDNNKKK</sequence>
<evidence type="ECO:0000256" key="6">
    <source>
        <dbReference type="SAM" id="MobiDB-lite"/>
    </source>
</evidence>
<dbReference type="GO" id="GO:0051879">
    <property type="term" value="F:Hsp90 protein binding"/>
    <property type="evidence" value="ECO:0007669"/>
    <property type="project" value="TreeGrafter"/>
</dbReference>
<proteinExistence type="predicted"/>
<gene>
    <name evidence="7" type="ORF">HKI87_17g85420</name>
</gene>
<keyword evidence="3" id="KW-0677">Repeat</keyword>